<evidence type="ECO:0000313" key="1">
    <source>
        <dbReference type="EMBL" id="PNX83320.1"/>
    </source>
</evidence>
<accession>A0A2K3LXQ7</accession>
<reference evidence="1 2" key="2">
    <citation type="journal article" date="2017" name="Front. Plant Sci.">
        <title>Gene Classification and Mining of Molecular Markers Useful in Red Clover (Trifolium pratense) Breeding.</title>
        <authorList>
            <person name="Istvanek J."/>
            <person name="Dluhosova J."/>
            <person name="Dluhos P."/>
            <person name="Patkova L."/>
            <person name="Nedelnik J."/>
            <person name="Repkova J."/>
        </authorList>
    </citation>
    <scope>NUCLEOTIDE SEQUENCE [LARGE SCALE GENOMIC DNA]</scope>
    <source>
        <strain evidence="2">cv. Tatra</strain>
        <tissue evidence="1">Young leaves</tissue>
    </source>
</reference>
<dbReference type="Proteomes" id="UP000236291">
    <property type="component" value="Unassembled WGS sequence"/>
</dbReference>
<evidence type="ECO:0000313" key="2">
    <source>
        <dbReference type="Proteomes" id="UP000236291"/>
    </source>
</evidence>
<gene>
    <name evidence="1" type="ORF">L195_g039361</name>
</gene>
<dbReference type="AlphaFoldDB" id="A0A2K3LXQ7"/>
<feature type="non-terminal residue" evidence="1">
    <location>
        <position position="53"/>
    </location>
</feature>
<proteinExistence type="predicted"/>
<protein>
    <submittedName>
        <fullName evidence="1">Uncharacterized protein</fullName>
    </submittedName>
</protein>
<organism evidence="1 2">
    <name type="scientific">Trifolium pratense</name>
    <name type="common">Red clover</name>
    <dbReference type="NCBI Taxonomy" id="57577"/>
    <lineage>
        <taxon>Eukaryota</taxon>
        <taxon>Viridiplantae</taxon>
        <taxon>Streptophyta</taxon>
        <taxon>Embryophyta</taxon>
        <taxon>Tracheophyta</taxon>
        <taxon>Spermatophyta</taxon>
        <taxon>Magnoliopsida</taxon>
        <taxon>eudicotyledons</taxon>
        <taxon>Gunneridae</taxon>
        <taxon>Pentapetalae</taxon>
        <taxon>rosids</taxon>
        <taxon>fabids</taxon>
        <taxon>Fabales</taxon>
        <taxon>Fabaceae</taxon>
        <taxon>Papilionoideae</taxon>
        <taxon>50 kb inversion clade</taxon>
        <taxon>NPAAA clade</taxon>
        <taxon>Hologalegina</taxon>
        <taxon>IRL clade</taxon>
        <taxon>Trifolieae</taxon>
        <taxon>Trifolium</taxon>
    </lineage>
</organism>
<reference evidence="1 2" key="1">
    <citation type="journal article" date="2014" name="Am. J. Bot.">
        <title>Genome assembly and annotation for red clover (Trifolium pratense; Fabaceae).</title>
        <authorList>
            <person name="Istvanek J."/>
            <person name="Jaros M."/>
            <person name="Krenek A."/>
            <person name="Repkova J."/>
        </authorList>
    </citation>
    <scope>NUCLEOTIDE SEQUENCE [LARGE SCALE GENOMIC DNA]</scope>
    <source>
        <strain evidence="2">cv. Tatra</strain>
        <tissue evidence="1">Young leaves</tissue>
    </source>
</reference>
<comment type="caution">
    <text evidence="1">The sequence shown here is derived from an EMBL/GenBank/DDBJ whole genome shotgun (WGS) entry which is preliminary data.</text>
</comment>
<name>A0A2K3LXQ7_TRIPR</name>
<sequence length="53" mass="5444">MSSSPACRVVVISSKVSCIVFEIALPPKISGSLLALLILTSLTPLTPSLGSNM</sequence>
<dbReference type="EMBL" id="ASHM01043855">
    <property type="protein sequence ID" value="PNX83320.1"/>
    <property type="molecule type" value="Genomic_DNA"/>
</dbReference>